<dbReference type="Gene3D" id="3.30.1120.10">
    <property type="match status" value="1"/>
</dbReference>
<dbReference type="GO" id="GO:0046872">
    <property type="term" value="F:metal ion binding"/>
    <property type="evidence" value="ECO:0007669"/>
    <property type="project" value="UniProtKB-KW"/>
</dbReference>
<keyword evidence="5" id="KW-0106">Calcium</keyword>
<dbReference type="InterPro" id="IPR047115">
    <property type="entry name" value="ARSB"/>
</dbReference>
<name>D9J216_9CAEN</name>
<evidence type="ECO:0000256" key="3">
    <source>
        <dbReference type="ARBA" id="ARBA00022723"/>
    </source>
</evidence>
<dbReference type="Pfam" id="PF00884">
    <property type="entry name" value="Sulfatase"/>
    <property type="match status" value="1"/>
</dbReference>
<evidence type="ECO:0000259" key="8">
    <source>
        <dbReference type="Pfam" id="PF00884"/>
    </source>
</evidence>
<comment type="similarity">
    <text evidence="2">Belongs to the sulfatase family.</text>
</comment>
<protein>
    <submittedName>
        <fullName evidence="9">Arylsulfatase</fullName>
        <ecNumber evidence="9">3.1.6.1</ecNumber>
    </submittedName>
</protein>
<evidence type="ECO:0000256" key="4">
    <source>
        <dbReference type="ARBA" id="ARBA00022801"/>
    </source>
</evidence>
<dbReference type="SUPFAM" id="SSF53649">
    <property type="entry name" value="Alkaline phosphatase-like"/>
    <property type="match status" value="1"/>
</dbReference>
<keyword evidence="3" id="KW-0479">Metal-binding</keyword>
<dbReference type="EC" id="3.1.6.1" evidence="9"/>
<evidence type="ECO:0000256" key="2">
    <source>
        <dbReference type="ARBA" id="ARBA00008779"/>
    </source>
</evidence>
<dbReference type="Gene3D" id="3.40.720.10">
    <property type="entry name" value="Alkaline Phosphatase, subunit A"/>
    <property type="match status" value="1"/>
</dbReference>
<dbReference type="InterPro" id="IPR017850">
    <property type="entry name" value="Alkaline_phosphatase_core_sf"/>
</dbReference>
<organism evidence="9">
    <name type="scientific">Dicathais orbita</name>
    <dbReference type="NCBI Taxonomy" id="69583"/>
    <lineage>
        <taxon>Eukaryota</taxon>
        <taxon>Metazoa</taxon>
        <taxon>Spiralia</taxon>
        <taxon>Lophotrochozoa</taxon>
        <taxon>Mollusca</taxon>
        <taxon>Gastropoda</taxon>
        <taxon>Caenogastropoda</taxon>
        <taxon>Neogastropoda</taxon>
        <taxon>Muricoidea</taxon>
        <taxon>Muricidae</taxon>
        <taxon>Dicathais</taxon>
    </lineage>
</organism>
<dbReference type="PANTHER" id="PTHR10342">
    <property type="entry name" value="ARYLSULFATASE"/>
    <property type="match status" value="1"/>
</dbReference>
<evidence type="ECO:0000256" key="7">
    <source>
        <dbReference type="SAM" id="SignalP"/>
    </source>
</evidence>
<dbReference type="EMBL" id="HM246144">
    <property type="protein sequence ID" value="ADK13094.1"/>
    <property type="molecule type" value="mRNA"/>
</dbReference>
<sequence>MSTAAHQTMSRMMLLLPLLLTTFVAAQNDRPPNFLYIMADDLGYNDVSWHNPQVLTPNLGKMAKNGVILTESYSQAACTPSRASYMTGYYPFRIGVQNSVVREGMEDYVPLDVDFLPKRLKEAGYVSHLVGKWHLGHCRRDVTPPGRGFDTFLGLLNGYNDYYTKKIRAIASHEDFDPNAPGTIYDFFSNYTLQPSPETDYTTDIFTNRAIELIQQSKDTPFFLALHYTAPHWPLQKHPGFSDKDYPDVKDLNRRIYLSSITAMDTGIGKVVDALKQHNLLDNTLIVFQSDNGGDTHFSANNGPLRDRKTTLYEGGVKVPSMAYGPGLLTNTPRTSDDLFHISDWFTTILSAAGLEAGNVDGIDQWNLLRYGSKSPRQTFIYNIHGDNAAIRAGRYKLIEGNPKAFQARRRRRSVDVLDQDLAVHGSALTRHKRDEEFVDRRPYESDEDKVMKAFSSLTGLKKLEQIRPTGDWTMDSILSVLEKIRPDQVKVQADCHKCQLYNLTADPSEKKDLVKEKPAVVLFMHTLLELYKAEEVEPVLAYPFKKDARFRGTELHRHHLVRNRLRWTPT</sequence>
<dbReference type="PANTHER" id="PTHR10342:SF274">
    <property type="entry name" value="ARYLSULFATASE B"/>
    <property type="match status" value="1"/>
</dbReference>
<proteinExistence type="evidence at transcript level"/>
<feature type="signal peptide" evidence="7">
    <location>
        <begin position="1"/>
        <end position="26"/>
    </location>
</feature>
<feature type="chain" id="PRO_5003125652" evidence="7">
    <location>
        <begin position="27"/>
        <end position="571"/>
    </location>
</feature>
<evidence type="ECO:0000256" key="6">
    <source>
        <dbReference type="ARBA" id="ARBA00023180"/>
    </source>
</evidence>
<evidence type="ECO:0000256" key="5">
    <source>
        <dbReference type="ARBA" id="ARBA00022837"/>
    </source>
</evidence>
<accession>D9J216</accession>
<dbReference type="InterPro" id="IPR000917">
    <property type="entry name" value="Sulfatase_N"/>
</dbReference>
<dbReference type="CDD" id="cd16029">
    <property type="entry name" value="4-S"/>
    <property type="match status" value="1"/>
</dbReference>
<keyword evidence="7" id="KW-0732">Signal</keyword>
<evidence type="ECO:0000313" key="9">
    <source>
        <dbReference type="EMBL" id="ADK13094.1"/>
    </source>
</evidence>
<dbReference type="AlphaFoldDB" id="D9J216"/>
<comment type="cofactor">
    <cofactor evidence="1">
        <name>Ca(2+)</name>
        <dbReference type="ChEBI" id="CHEBI:29108"/>
    </cofactor>
</comment>
<dbReference type="PROSITE" id="PS00149">
    <property type="entry name" value="SULFATASE_2"/>
    <property type="match status" value="1"/>
</dbReference>
<dbReference type="InterPro" id="IPR024607">
    <property type="entry name" value="Sulfatase_CS"/>
</dbReference>
<dbReference type="GO" id="GO:0004065">
    <property type="term" value="F:arylsulfatase activity"/>
    <property type="evidence" value="ECO:0007669"/>
    <property type="project" value="UniProtKB-EC"/>
</dbReference>
<feature type="domain" description="Sulfatase N-terminal" evidence="8">
    <location>
        <begin position="32"/>
        <end position="354"/>
    </location>
</feature>
<keyword evidence="6" id="KW-0325">Glycoprotein</keyword>
<evidence type="ECO:0000256" key="1">
    <source>
        <dbReference type="ARBA" id="ARBA00001913"/>
    </source>
</evidence>
<keyword evidence="4 9" id="KW-0378">Hydrolase</keyword>
<reference evidence="9" key="1">
    <citation type="submission" date="2010-05" db="EMBL/GenBank/DDBJ databases">
        <title>Characterization and expression of recombinant arylsulfatase from the marine snail Dicathais orbita.</title>
        <authorList>
            <person name="Laffy P.W."/>
            <person name="Benkendorff K."/>
            <person name="Chen T."/>
            <person name="Abbott C.A."/>
        </authorList>
    </citation>
    <scope>NUCLEOTIDE SEQUENCE</scope>
</reference>